<feature type="domain" description="VOC" evidence="2">
    <location>
        <begin position="30"/>
        <end position="147"/>
    </location>
</feature>
<dbReference type="PROSITE" id="PS51819">
    <property type="entry name" value="VOC"/>
    <property type="match status" value="1"/>
</dbReference>
<evidence type="ECO:0000259" key="2">
    <source>
        <dbReference type="PROSITE" id="PS51819"/>
    </source>
</evidence>
<keyword evidence="1" id="KW-0479">Metal-binding</keyword>
<proteinExistence type="predicted"/>
<sequence length="308" mass="33886">MSDLLTKPEPTREPLQASFSDAANPVGLDGLEFIEYATAKPQALGQVLEMMGFRPIARHRAREVLLYRQGGLNIIVNAHPMDALAASHGSDVPVISAVALRVRDARAAFEYVLERGAWDVPSHAGVMELHIPAIHGAGGSRIYFVDRYKHFSIYDVDFVPIPTVDQHPPATAGIHFFGIVQYIGPQRSYDWIEFYTELFGTTLIPDEERFGIMPKGKLLRTPALSASQRFMLQLVEPDPNVYDAQERLQRIGLGVPDVAAAVAALRALGVEFVETEAAHTDRRGAISKTYLGSVVFELVHSEPSAQEA</sequence>
<dbReference type="InterPro" id="IPR037523">
    <property type="entry name" value="VOC_core"/>
</dbReference>
<reference evidence="4" key="1">
    <citation type="journal article" date="2019" name="Int. J. Syst. Evol. Microbiol.">
        <title>The Global Catalogue of Microorganisms (GCM) 10K type strain sequencing project: providing services to taxonomists for standard genome sequencing and annotation.</title>
        <authorList>
            <consortium name="The Broad Institute Genomics Platform"/>
            <consortium name="The Broad Institute Genome Sequencing Center for Infectious Disease"/>
            <person name="Wu L."/>
            <person name="Ma J."/>
        </authorList>
    </citation>
    <scope>NUCLEOTIDE SEQUENCE [LARGE SCALE GENOMIC DNA]</scope>
    <source>
        <strain evidence="4">CGMCC 1.12371</strain>
    </source>
</reference>
<dbReference type="EMBL" id="JBHTCA010000011">
    <property type="protein sequence ID" value="MFC7410058.1"/>
    <property type="molecule type" value="Genomic_DNA"/>
</dbReference>
<organism evidence="3 4">
    <name type="scientific">Hydrogenophaga atypica</name>
    <dbReference type="NCBI Taxonomy" id="249409"/>
    <lineage>
        <taxon>Bacteria</taxon>
        <taxon>Pseudomonadati</taxon>
        <taxon>Pseudomonadota</taxon>
        <taxon>Betaproteobacteria</taxon>
        <taxon>Burkholderiales</taxon>
        <taxon>Comamonadaceae</taxon>
        <taxon>Hydrogenophaga</taxon>
    </lineage>
</organism>
<evidence type="ECO:0000256" key="1">
    <source>
        <dbReference type="ARBA" id="ARBA00022723"/>
    </source>
</evidence>
<dbReference type="InterPro" id="IPR004360">
    <property type="entry name" value="Glyas_Fos-R_dOase_dom"/>
</dbReference>
<dbReference type="SUPFAM" id="SSF54593">
    <property type="entry name" value="Glyoxalase/Bleomycin resistance protein/Dihydroxybiphenyl dioxygenase"/>
    <property type="match status" value="2"/>
</dbReference>
<keyword evidence="4" id="KW-1185">Reference proteome</keyword>
<dbReference type="Pfam" id="PF00903">
    <property type="entry name" value="Glyoxalase"/>
    <property type="match status" value="1"/>
</dbReference>
<dbReference type="Pfam" id="PF14696">
    <property type="entry name" value="Glyoxalase_5"/>
    <property type="match status" value="1"/>
</dbReference>
<evidence type="ECO:0000313" key="4">
    <source>
        <dbReference type="Proteomes" id="UP001596501"/>
    </source>
</evidence>
<dbReference type="InterPro" id="IPR029068">
    <property type="entry name" value="Glyas_Bleomycin-R_OHBP_Dase"/>
</dbReference>
<name>A0ABW2QKX6_9BURK</name>
<accession>A0ABW2QKX6</accession>
<dbReference type="Gene3D" id="3.10.180.10">
    <property type="entry name" value="2,3-Dihydroxybiphenyl 1,2-Dioxygenase, domain 1"/>
    <property type="match status" value="2"/>
</dbReference>
<dbReference type="CDD" id="cd08342">
    <property type="entry name" value="HPPD_N_like"/>
    <property type="match status" value="1"/>
</dbReference>
<gene>
    <name evidence="3" type="ORF">ACFQPB_14410</name>
</gene>
<evidence type="ECO:0000313" key="3">
    <source>
        <dbReference type="EMBL" id="MFC7410058.1"/>
    </source>
</evidence>
<comment type="caution">
    <text evidence="3">The sequence shown here is derived from an EMBL/GenBank/DDBJ whole genome shotgun (WGS) entry which is preliminary data.</text>
</comment>
<dbReference type="RefSeq" id="WP_382224581.1">
    <property type="nucleotide sequence ID" value="NZ_JBHTCA010000011.1"/>
</dbReference>
<dbReference type="InterPro" id="IPR041736">
    <property type="entry name" value="4OHPhenylPyrv_dOase_N"/>
</dbReference>
<protein>
    <submittedName>
        <fullName evidence="3">VOC family protein</fullName>
    </submittedName>
</protein>
<dbReference type="Proteomes" id="UP001596501">
    <property type="component" value="Unassembled WGS sequence"/>
</dbReference>